<keyword evidence="9 10" id="KW-0472">Membrane</keyword>
<keyword evidence="7 10" id="KW-1133">Transmembrane helix</keyword>
<comment type="subcellular location">
    <subcellularLocation>
        <location evidence="1">Membrane</location>
        <topology evidence="1">Multi-pass membrane protein</topology>
    </subcellularLocation>
</comment>
<keyword evidence="8" id="KW-0764">Sulfate transport</keyword>
<dbReference type="InterPro" id="IPR050480">
    <property type="entry name" value="CysZ-like"/>
</dbReference>
<sequence>MLDFSRGFYSLLRGGRLFMRYPRLLKLVLIPLLINVVVFSLAIYFGMQFFHNFVQSLLPQGDAWYWLVVYYGLWVLVGLVTLVLVFFCFAVVGNLIASPFNELLSERIESYLLPEVEAAPFSLKFFCRDMLRVWLVELKKMSFFVAAMLLLLLLNLLPVVGNLLYGGCLFC</sequence>
<dbReference type="InterPro" id="IPR059112">
    <property type="entry name" value="CysZ/EI24"/>
</dbReference>
<reference evidence="11 12" key="1">
    <citation type="journal article" date="2017" name="Genome Announc.">
        <title>Complete Genome Sequences of Two Acetylene-Fermenting Pelobacter acetylenicus Strains.</title>
        <authorList>
            <person name="Sutton J.M."/>
            <person name="Baesman S.M."/>
            <person name="Fierst J.L."/>
            <person name="Poret-Peterson A.T."/>
            <person name="Oremland R.S."/>
            <person name="Dunlap D.S."/>
            <person name="Akob D.M."/>
        </authorList>
    </citation>
    <scope>NUCLEOTIDE SEQUENCE [LARGE SCALE GENOMIC DNA]</scope>
    <source>
        <strain evidence="11 12">SFB93</strain>
    </source>
</reference>
<keyword evidence="6 10" id="KW-0812">Transmembrane</keyword>
<keyword evidence="4" id="KW-0997">Cell inner membrane</keyword>
<dbReference type="EMBL" id="CP015519">
    <property type="protein sequence ID" value="APG27425.1"/>
    <property type="molecule type" value="Genomic_DNA"/>
</dbReference>
<dbReference type="Proteomes" id="UP000182517">
    <property type="component" value="Chromosome"/>
</dbReference>
<proteinExistence type="predicted"/>
<dbReference type="GO" id="GO:0009675">
    <property type="term" value="F:high-affinity sulfate:proton symporter activity"/>
    <property type="evidence" value="ECO:0007669"/>
    <property type="project" value="TreeGrafter"/>
</dbReference>
<dbReference type="GO" id="GO:0000103">
    <property type="term" value="P:sulfate assimilation"/>
    <property type="evidence" value="ECO:0007669"/>
    <property type="project" value="TreeGrafter"/>
</dbReference>
<dbReference type="OrthoDB" id="5401552at2"/>
<organism evidence="11 12">
    <name type="scientific">Syntrophotalea acetylenivorans</name>
    <dbReference type="NCBI Taxonomy" id="1842532"/>
    <lineage>
        <taxon>Bacteria</taxon>
        <taxon>Pseudomonadati</taxon>
        <taxon>Thermodesulfobacteriota</taxon>
        <taxon>Desulfuromonadia</taxon>
        <taxon>Desulfuromonadales</taxon>
        <taxon>Syntrophotaleaceae</taxon>
        <taxon>Syntrophotalea</taxon>
    </lineage>
</organism>
<evidence type="ECO:0000256" key="5">
    <source>
        <dbReference type="ARBA" id="ARBA00022605"/>
    </source>
</evidence>
<gene>
    <name evidence="11" type="ORF">A7E78_05955</name>
</gene>
<keyword evidence="5" id="KW-0028">Amino-acid biosynthesis</keyword>
<evidence type="ECO:0000256" key="1">
    <source>
        <dbReference type="ARBA" id="ARBA00004141"/>
    </source>
</evidence>
<evidence type="ECO:0000256" key="10">
    <source>
        <dbReference type="SAM" id="Phobius"/>
    </source>
</evidence>
<evidence type="ECO:0000256" key="9">
    <source>
        <dbReference type="ARBA" id="ARBA00023136"/>
    </source>
</evidence>
<dbReference type="STRING" id="1842532.A7E78_05955"/>
<dbReference type="RefSeq" id="WP_072283392.1">
    <property type="nucleotide sequence ID" value="NZ_CP015519.1"/>
</dbReference>
<keyword evidence="2" id="KW-0813">Transport</keyword>
<dbReference type="Pfam" id="PF07264">
    <property type="entry name" value="EI24"/>
    <property type="match status" value="1"/>
</dbReference>
<keyword evidence="3" id="KW-1003">Cell membrane</keyword>
<dbReference type="KEGG" id="pef:A7E78_05955"/>
<feature type="transmembrane region" description="Helical" evidence="10">
    <location>
        <begin position="24"/>
        <end position="44"/>
    </location>
</feature>
<protein>
    <recommendedName>
        <fullName evidence="13">Sulfate transporter CysZ</fullName>
    </recommendedName>
</protein>
<evidence type="ECO:0000256" key="8">
    <source>
        <dbReference type="ARBA" id="ARBA00023032"/>
    </source>
</evidence>
<dbReference type="GO" id="GO:0019344">
    <property type="term" value="P:cysteine biosynthetic process"/>
    <property type="evidence" value="ECO:0007669"/>
    <property type="project" value="TreeGrafter"/>
</dbReference>
<dbReference type="PANTHER" id="PTHR37468">
    <property type="entry name" value="SULFATE TRANSPORTER CYSZ"/>
    <property type="match status" value="1"/>
</dbReference>
<keyword evidence="12" id="KW-1185">Reference proteome</keyword>
<dbReference type="AlphaFoldDB" id="A0A1L3GNG8"/>
<name>A0A1L3GNG8_9BACT</name>
<evidence type="ECO:0000313" key="11">
    <source>
        <dbReference type="EMBL" id="APG27425.1"/>
    </source>
</evidence>
<evidence type="ECO:0000256" key="7">
    <source>
        <dbReference type="ARBA" id="ARBA00022989"/>
    </source>
</evidence>
<evidence type="ECO:0000256" key="2">
    <source>
        <dbReference type="ARBA" id="ARBA00022448"/>
    </source>
</evidence>
<evidence type="ECO:0008006" key="13">
    <source>
        <dbReference type="Google" id="ProtNLM"/>
    </source>
</evidence>
<feature type="transmembrane region" description="Helical" evidence="10">
    <location>
        <begin position="141"/>
        <end position="165"/>
    </location>
</feature>
<evidence type="ECO:0000256" key="4">
    <source>
        <dbReference type="ARBA" id="ARBA00022519"/>
    </source>
</evidence>
<dbReference type="GO" id="GO:0005886">
    <property type="term" value="C:plasma membrane"/>
    <property type="evidence" value="ECO:0007669"/>
    <property type="project" value="TreeGrafter"/>
</dbReference>
<evidence type="ECO:0000256" key="6">
    <source>
        <dbReference type="ARBA" id="ARBA00022692"/>
    </source>
</evidence>
<evidence type="ECO:0000313" key="12">
    <source>
        <dbReference type="Proteomes" id="UP000182517"/>
    </source>
</evidence>
<dbReference type="PANTHER" id="PTHR37468:SF1">
    <property type="entry name" value="SULFATE TRANSPORTER CYSZ"/>
    <property type="match status" value="1"/>
</dbReference>
<feature type="transmembrane region" description="Helical" evidence="10">
    <location>
        <begin position="64"/>
        <end position="97"/>
    </location>
</feature>
<accession>A0A1L3GNG8</accession>
<evidence type="ECO:0000256" key="3">
    <source>
        <dbReference type="ARBA" id="ARBA00022475"/>
    </source>
</evidence>